<proteinExistence type="predicted"/>
<gene>
    <name evidence="1" type="ORF">M6B38_331080</name>
</gene>
<dbReference type="Proteomes" id="UP001140949">
    <property type="component" value="Unassembled WGS sequence"/>
</dbReference>
<keyword evidence="2" id="KW-1185">Reference proteome</keyword>
<name>A0AAX6H415_IRIPA</name>
<sequence>MPSEFLFEKGQFSVGFLTAMAHLDIWFQVRSEILSLKLSAQWEVINGNNDCKANSISIVGSMNSEAMSSVYLEEESRGSFDFEERERSIQRHLWL</sequence>
<dbReference type="EMBL" id="JANAVB010013400">
    <property type="protein sequence ID" value="KAJ6835368.1"/>
    <property type="molecule type" value="Genomic_DNA"/>
</dbReference>
<dbReference type="AlphaFoldDB" id="A0AAX6H415"/>
<accession>A0AAX6H415</accession>
<protein>
    <submittedName>
        <fullName evidence="1">Uncharacterized protein</fullName>
    </submittedName>
</protein>
<reference evidence="1" key="1">
    <citation type="journal article" date="2023" name="GigaByte">
        <title>Genome assembly of the bearded iris, Iris pallida Lam.</title>
        <authorList>
            <person name="Bruccoleri R.E."/>
            <person name="Oakeley E.J."/>
            <person name="Faust A.M.E."/>
            <person name="Altorfer M."/>
            <person name="Dessus-Babus S."/>
            <person name="Burckhardt D."/>
            <person name="Oertli M."/>
            <person name="Naumann U."/>
            <person name="Petersen F."/>
            <person name="Wong J."/>
        </authorList>
    </citation>
    <scope>NUCLEOTIDE SEQUENCE</scope>
    <source>
        <strain evidence="1">GSM-AAB239-AS_SAM_17_03QT</strain>
    </source>
</reference>
<reference evidence="1" key="2">
    <citation type="submission" date="2023-04" db="EMBL/GenBank/DDBJ databases">
        <authorList>
            <person name="Bruccoleri R.E."/>
            <person name="Oakeley E.J."/>
            <person name="Faust A.-M."/>
            <person name="Dessus-Babus S."/>
            <person name="Altorfer M."/>
            <person name="Burckhardt D."/>
            <person name="Oertli M."/>
            <person name="Naumann U."/>
            <person name="Petersen F."/>
            <person name="Wong J."/>
        </authorList>
    </citation>
    <scope>NUCLEOTIDE SEQUENCE</scope>
    <source>
        <strain evidence="1">GSM-AAB239-AS_SAM_17_03QT</strain>
        <tissue evidence="1">Leaf</tissue>
    </source>
</reference>
<evidence type="ECO:0000313" key="1">
    <source>
        <dbReference type="EMBL" id="KAJ6835368.1"/>
    </source>
</evidence>
<organism evidence="1 2">
    <name type="scientific">Iris pallida</name>
    <name type="common">Sweet iris</name>
    <dbReference type="NCBI Taxonomy" id="29817"/>
    <lineage>
        <taxon>Eukaryota</taxon>
        <taxon>Viridiplantae</taxon>
        <taxon>Streptophyta</taxon>
        <taxon>Embryophyta</taxon>
        <taxon>Tracheophyta</taxon>
        <taxon>Spermatophyta</taxon>
        <taxon>Magnoliopsida</taxon>
        <taxon>Liliopsida</taxon>
        <taxon>Asparagales</taxon>
        <taxon>Iridaceae</taxon>
        <taxon>Iridoideae</taxon>
        <taxon>Irideae</taxon>
        <taxon>Iris</taxon>
    </lineage>
</organism>
<comment type="caution">
    <text evidence="1">The sequence shown here is derived from an EMBL/GenBank/DDBJ whole genome shotgun (WGS) entry which is preliminary data.</text>
</comment>
<evidence type="ECO:0000313" key="2">
    <source>
        <dbReference type="Proteomes" id="UP001140949"/>
    </source>
</evidence>